<evidence type="ECO:0000313" key="2">
    <source>
        <dbReference type="EMBL" id="KAJ8381565.1"/>
    </source>
</evidence>
<feature type="compositionally biased region" description="Polar residues" evidence="1">
    <location>
        <begin position="76"/>
        <end position="92"/>
    </location>
</feature>
<dbReference type="Proteomes" id="UP001152622">
    <property type="component" value="Chromosome 1"/>
</dbReference>
<protein>
    <submittedName>
        <fullName evidence="2">Uncharacterized protein</fullName>
    </submittedName>
</protein>
<evidence type="ECO:0000313" key="3">
    <source>
        <dbReference type="Proteomes" id="UP001152622"/>
    </source>
</evidence>
<dbReference type="EMBL" id="JAINUF010000001">
    <property type="protein sequence ID" value="KAJ8381565.1"/>
    <property type="molecule type" value="Genomic_DNA"/>
</dbReference>
<dbReference type="AlphaFoldDB" id="A0A9Q1GDK4"/>
<evidence type="ECO:0000256" key="1">
    <source>
        <dbReference type="SAM" id="MobiDB-lite"/>
    </source>
</evidence>
<sequence length="92" mass="10016">MIGSESLPDIDCFIPVSKMRGLCVIQKLEEFSLDYSWTAADRFGSTPLTPTLPNPIPNDSRGSGASFYKNPRAARTPQNLSRSSTVPGITLQ</sequence>
<keyword evidence="3" id="KW-1185">Reference proteome</keyword>
<accession>A0A9Q1GDK4</accession>
<name>A0A9Q1GDK4_SYNKA</name>
<gene>
    <name evidence="2" type="ORF">SKAU_G00023430</name>
</gene>
<organism evidence="2 3">
    <name type="scientific">Synaphobranchus kaupii</name>
    <name type="common">Kaup's arrowtooth eel</name>
    <dbReference type="NCBI Taxonomy" id="118154"/>
    <lineage>
        <taxon>Eukaryota</taxon>
        <taxon>Metazoa</taxon>
        <taxon>Chordata</taxon>
        <taxon>Craniata</taxon>
        <taxon>Vertebrata</taxon>
        <taxon>Euteleostomi</taxon>
        <taxon>Actinopterygii</taxon>
        <taxon>Neopterygii</taxon>
        <taxon>Teleostei</taxon>
        <taxon>Anguilliformes</taxon>
        <taxon>Synaphobranchidae</taxon>
        <taxon>Synaphobranchus</taxon>
    </lineage>
</organism>
<feature type="region of interest" description="Disordered" evidence="1">
    <location>
        <begin position="44"/>
        <end position="92"/>
    </location>
</feature>
<comment type="caution">
    <text evidence="2">The sequence shown here is derived from an EMBL/GenBank/DDBJ whole genome shotgun (WGS) entry which is preliminary data.</text>
</comment>
<reference evidence="2" key="1">
    <citation type="journal article" date="2023" name="Science">
        <title>Genome structures resolve the early diversification of teleost fishes.</title>
        <authorList>
            <person name="Parey E."/>
            <person name="Louis A."/>
            <person name="Montfort J."/>
            <person name="Bouchez O."/>
            <person name="Roques C."/>
            <person name="Iampietro C."/>
            <person name="Lluch J."/>
            <person name="Castinel A."/>
            <person name="Donnadieu C."/>
            <person name="Desvignes T."/>
            <person name="Floi Bucao C."/>
            <person name="Jouanno E."/>
            <person name="Wen M."/>
            <person name="Mejri S."/>
            <person name="Dirks R."/>
            <person name="Jansen H."/>
            <person name="Henkel C."/>
            <person name="Chen W.J."/>
            <person name="Zahm M."/>
            <person name="Cabau C."/>
            <person name="Klopp C."/>
            <person name="Thompson A.W."/>
            <person name="Robinson-Rechavi M."/>
            <person name="Braasch I."/>
            <person name="Lecointre G."/>
            <person name="Bobe J."/>
            <person name="Postlethwait J.H."/>
            <person name="Berthelot C."/>
            <person name="Roest Crollius H."/>
            <person name="Guiguen Y."/>
        </authorList>
    </citation>
    <scope>NUCLEOTIDE SEQUENCE</scope>
    <source>
        <strain evidence="2">WJC10195</strain>
    </source>
</reference>
<proteinExistence type="predicted"/>